<organism evidence="1 2">
    <name type="scientific">Dioscorea alata</name>
    <name type="common">Purple yam</name>
    <dbReference type="NCBI Taxonomy" id="55571"/>
    <lineage>
        <taxon>Eukaryota</taxon>
        <taxon>Viridiplantae</taxon>
        <taxon>Streptophyta</taxon>
        <taxon>Embryophyta</taxon>
        <taxon>Tracheophyta</taxon>
        <taxon>Spermatophyta</taxon>
        <taxon>Magnoliopsida</taxon>
        <taxon>Liliopsida</taxon>
        <taxon>Dioscoreales</taxon>
        <taxon>Dioscoreaceae</taxon>
        <taxon>Dioscorea</taxon>
    </lineage>
</organism>
<dbReference type="Proteomes" id="UP000827976">
    <property type="component" value="Chromosome 10"/>
</dbReference>
<dbReference type="EMBL" id="CM037020">
    <property type="protein sequence ID" value="KAH7671424.1"/>
    <property type="molecule type" value="Genomic_DNA"/>
</dbReference>
<protein>
    <submittedName>
        <fullName evidence="1">RNI-like protein</fullName>
    </submittedName>
</protein>
<keyword evidence="2" id="KW-1185">Reference proteome</keyword>
<reference evidence="2" key="1">
    <citation type="journal article" date="2022" name="Nat. Commun.">
        <title>Chromosome evolution and the genetic basis of agronomically important traits in greater yam.</title>
        <authorList>
            <person name="Bredeson J.V."/>
            <person name="Lyons J.B."/>
            <person name="Oniyinde I.O."/>
            <person name="Okereke N.R."/>
            <person name="Kolade O."/>
            <person name="Nnabue I."/>
            <person name="Nwadili C.O."/>
            <person name="Hribova E."/>
            <person name="Parker M."/>
            <person name="Nwogha J."/>
            <person name="Shu S."/>
            <person name="Carlson J."/>
            <person name="Kariba R."/>
            <person name="Muthemba S."/>
            <person name="Knop K."/>
            <person name="Barton G.J."/>
            <person name="Sherwood A.V."/>
            <person name="Lopez-Montes A."/>
            <person name="Asiedu R."/>
            <person name="Jamnadass R."/>
            <person name="Muchugi A."/>
            <person name="Goodstein D."/>
            <person name="Egesi C.N."/>
            <person name="Featherston J."/>
            <person name="Asfaw A."/>
            <person name="Simpson G.G."/>
            <person name="Dolezel J."/>
            <person name="Hendre P.S."/>
            <person name="Van Deynze A."/>
            <person name="Kumar P.L."/>
            <person name="Obidiegwu J.E."/>
            <person name="Bhattacharjee R."/>
            <person name="Rokhsar D.S."/>
        </authorList>
    </citation>
    <scope>NUCLEOTIDE SEQUENCE [LARGE SCALE GENOMIC DNA]</scope>
    <source>
        <strain evidence="2">cv. TDa95/00328</strain>
    </source>
</reference>
<sequence length="973" mass="108870">MMMASEMADMACASDEDLVLLVLSDPSTSQEEEELMQLETLISASDIRNWNLPLILSSSIIKVEANRSRLMKQSSYFRGLLGGSFSESSLRHVVVQWNLEIIVRILQFIYGLSINVTHDSLLPLLEGGLFFGVEGLLLECESWFHKFTSSTGIDTLEMPLDALVEIWNFGLDHGIGCIQETCEDYLARNFTWTMLSSSFAKIPYDLLWSIIEHSYLTVESEMQLCDALLNWLSINSSFSDCLSVDCGNHYFHILKKVRICLLPLWFAAAKKRCFFEYADKCVTAILYLMENYHTSLLSAVPNGVLDNYRIRLTKYSKKVALSGCPQITVAFLILATLPLENDAALMTRIINSLIELDNGREDCQLFKKSLHILSFISVHELDISKCPKVQFGAAVKWLHLAFPSLRILKASHSVDFEIDHLFYLSRNCCHIHEVDLTVDVSPVIITKVSILSASTDEYGRSKNTGYKFSKEYFATMEKPLLSSVTKLSLEGRNNIDDLDLLNISSLFGSLCYLNIKGCALVTDIGISKLLCKCPNIKSLILSHTSFGRNSVLALCSDNMTSGVSSGDCDHRKSGTMAYHLHQLQINGCKDVDQGSMIKLMSHAYMLKVLCMNETSLVDDALFGFKGCSLEELDVSETKVSMQALAFIMRRNSNVKCLKATGCKNLHQHGSSRTHGVEESHHELLAELGRIPALEEVALGWGFSTMSLDKLETAIGKLRAISLGLGVSLDHNSLSVLPRISPLLERVILTFQQVVSDGTVRSLLESLKYLRELQLVCCLGELTSYSFEIGMPMLRVLRLEWVTPWMTNRDLVILTQNCSNLVEFSLSGCKLLDPDSQEIISSGWPGLTVIHLEDCGNITANGVCSFFNCKAVEDLLLRHNGQGIGRNFIVHAASQLPLLRKLALDLCDACDGGFESPSHAERFFLSNVRISCCKSHRCGFEFMEKKAFKPVHKETIVLEWNQKELRTTLVKERI</sequence>
<evidence type="ECO:0000313" key="1">
    <source>
        <dbReference type="EMBL" id="KAH7671424.1"/>
    </source>
</evidence>
<accession>A0ACB7VD10</accession>
<evidence type="ECO:0000313" key="2">
    <source>
        <dbReference type="Proteomes" id="UP000827976"/>
    </source>
</evidence>
<comment type="caution">
    <text evidence="1">The sequence shown here is derived from an EMBL/GenBank/DDBJ whole genome shotgun (WGS) entry which is preliminary data.</text>
</comment>
<gene>
    <name evidence="1" type="ORF">IHE45_10G092600</name>
</gene>
<proteinExistence type="predicted"/>
<name>A0ACB7VD10_DIOAL</name>